<evidence type="ECO:0000256" key="3">
    <source>
        <dbReference type="ARBA" id="ARBA00011738"/>
    </source>
</evidence>
<evidence type="ECO:0000256" key="16">
    <source>
        <dbReference type="ARBA" id="ARBA00058711"/>
    </source>
</evidence>
<evidence type="ECO:0000256" key="14">
    <source>
        <dbReference type="ARBA" id="ARBA00042143"/>
    </source>
</evidence>
<dbReference type="SMART" id="SM00825">
    <property type="entry name" value="PKS_KS"/>
    <property type="match status" value="1"/>
</dbReference>
<evidence type="ECO:0000256" key="9">
    <source>
        <dbReference type="ARBA" id="ARBA00022832"/>
    </source>
</evidence>
<evidence type="ECO:0000256" key="8">
    <source>
        <dbReference type="ARBA" id="ARBA00022679"/>
    </source>
</evidence>
<evidence type="ECO:0000256" key="13">
    <source>
        <dbReference type="ARBA" id="ARBA00023315"/>
    </source>
</evidence>
<dbReference type="Proteomes" id="UP000516437">
    <property type="component" value="Chromosome 4"/>
</dbReference>
<comment type="catalytic activity">
    <reaction evidence="15">
        <text>a fatty acyl-[ACP] + malonyl-[ACP] + H(+) = a 3-oxoacyl-[ACP] + holo-[ACP] + CO2</text>
        <dbReference type="Rhea" id="RHEA:22836"/>
        <dbReference type="Rhea" id="RHEA-COMP:9623"/>
        <dbReference type="Rhea" id="RHEA-COMP:9685"/>
        <dbReference type="Rhea" id="RHEA-COMP:9916"/>
        <dbReference type="Rhea" id="RHEA-COMP:14125"/>
        <dbReference type="ChEBI" id="CHEBI:15378"/>
        <dbReference type="ChEBI" id="CHEBI:16526"/>
        <dbReference type="ChEBI" id="CHEBI:64479"/>
        <dbReference type="ChEBI" id="CHEBI:78449"/>
        <dbReference type="ChEBI" id="CHEBI:78776"/>
        <dbReference type="ChEBI" id="CHEBI:138651"/>
        <dbReference type="EC" id="2.3.1.41"/>
    </reaction>
</comment>
<organism evidence="20 21">
    <name type="scientific">Morella rubra</name>
    <name type="common">Chinese bayberry</name>
    <dbReference type="NCBI Taxonomy" id="262757"/>
    <lineage>
        <taxon>Eukaryota</taxon>
        <taxon>Viridiplantae</taxon>
        <taxon>Streptophyta</taxon>
        <taxon>Embryophyta</taxon>
        <taxon>Tracheophyta</taxon>
        <taxon>Spermatophyta</taxon>
        <taxon>Magnoliopsida</taxon>
        <taxon>eudicotyledons</taxon>
        <taxon>Gunneridae</taxon>
        <taxon>Pentapetalae</taxon>
        <taxon>rosids</taxon>
        <taxon>fabids</taxon>
        <taxon>Fagales</taxon>
        <taxon>Myricaceae</taxon>
        <taxon>Morella</taxon>
    </lineage>
</organism>
<keyword evidence="5" id="KW-0444">Lipid biosynthesis</keyword>
<accession>A0A6A1VRK8</accession>
<dbReference type="PROSITE" id="PS00606">
    <property type="entry name" value="KS3_1"/>
    <property type="match status" value="1"/>
</dbReference>
<evidence type="ECO:0000256" key="12">
    <source>
        <dbReference type="ARBA" id="ARBA00023160"/>
    </source>
</evidence>
<dbReference type="InterPro" id="IPR018201">
    <property type="entry name" value="Ketoacyl_synth_AS"/>
</dbReference>
<evidence type="ECO:0000256" key="7">
    <source>
        <dbReference type="ARBA" id="ARBA00022640"/>
    </source>
</evidence>
<evidence type="ECO:0000256" key="6">
    <source>
        <dbReference type="ARBA" id="ARBA00022528"/>
    </source>
</evidence>
<evidence type="ECO:0000256" key="15">
    <source>
        <dbReference type="ARBA" id="ARBA00049541"/>
    </source>
</evidence>
<dbReference type="InterPro" id="IPR014031">
    <property type="entry name" value="Ketoacyl_synth_C"/>
</dbReference>
<evidence type="ECO:0000256" key="17">
    <source>
        <dbReference type="ARBA" id="ARBA00074204"/>
    </source>
</evidence>
<comment type="similarity">
    <text evidence="2 18">Belongs to the thiolase-like superfamily. Beta-ketoacyl-ACP synthases family.</text>
</comment>
<keyword evidence="12" id="KW-0275">Fatty acid biosynthesis</keyword>
<dbReference type="FunFam" id="3.40.47.10:FF:000027">
    <property type="entry name" value="3-oxoacyl-[acyl-carrier-protein] synthase 2"/>
    <property type="match status" value="1"/>
</dbReference>
<comment type="subunit">
    <text evidence="3">Homodimer.</text>
</comment>
<feature type="domain" description="Ketosynthase family 3 (KS3)" evidence="19">
    <location>
        <begin position="78"/>
        <end position="468"/>
    </location>
</feature>
<dbReference type="SUPFAM" id="SSF53901">
    <property type="entry name" value="Thiolase-like"/>
    <property type="match status" value="2"/>
</dbReference>
<dbReference type="GO" id="GO:0009507">
    <property type="term" value="C:chloroplast"/>
    <property type="evidence" value="ECO:0007669"/>
    <property type="project" value="UniProtKB-SubCell"/>
</dbReference>
<protein>
    <recommendedName>
        <fullName evidence="17">3-oxoacyl-[acyl-carrier-protein] synthase I, chloroplastic</fullName>
        <ecNumber evidence="4">2.3.1.41</ecNumber>
    </recommendedName>
    <alternativeName>
        <fullName evidence="14">Beta-ketoacyl-ACP synthase I</fullName>
    </alternativeName>
</protein>
<keyword evidence="6" id="KW-0150">Chloroplast</keyword>
<keyword evidence="11" id="KW-0443">Lipid metabolism</keyword>
<comment type="subcellular location">
    <subcellularLocation>
        <location evidence="1">Plastid</location>
        <location evidence="1">Chloroplast</location>
    </subcellularLocation>
</comment>
<dbReference type="OrthoDB" id="5334845at2759"/>
<evidence type="ECO:0000256" key="5">
    <source>
        <dbReference type="ARBA" id="ARBA00022516"/>
    </source>
</evidence>
<dbReference type="PROSITE" id="PS52004">
    <property type="entry name" value="KS3_2"/>
    <property type="match status" value="1"/>
</dbReference>
<evidence type="ECO:0000256" key="2">
    <source>
        <dbReference type="ARBA" id="ARBA00008467"/>
    </source>
</evidence>
<comment type="function">
    <text evidence="16">Catalyzes the condensation reaction of fatty acid synthesis by the addition to an acyl acceptor of two carbons from malonyl-ACP. Specific for elongation from C-10 to unsaturated C-16 and C-18 fatty acids.</text>
</comment>
<dbReference type="GO" id="GO:0005739">
    <property type="term" value="C:mitochondrion"/>
    <property type="evidence" value="ECO:0007669"/>
    <property type="project" value="TreeGrafter"/>
</dbReference>
<dbReference type="InterPro" id="IPR020841">
    <property type="entry name" value="PKS_Beta-ketoAc_synthase_dom"/>
</dbReference>
<dbReference type="Pfam" id="PF00109">
    <property type="entry name" value="ketoacyl-synt"/>
    <property type="match status" value="1"/>
</dbReference>
<dbReference type="PANTHER" id="PTHR11712:SF330">
    <property type="entry name" value="BETA-KETOACYL-[ACYL-CARRIER-PROTEIN] SYNTHASE I"/>
    <property type="match status" value="1"/>
</dbReference>
<dbReference type="AlphaFoldDB" id="A0A6A1VRK8"/>
<evidence type="ECO:0000256" key="18">
    <source>
        <dbReference type="RuleBase" id="RU003694"/>
    </source>
</evidence>
<keyword evidence="10" id="KW-0809">Transit peptide</keyword>
<dbReference type="Gene3D" id="3.40.47.10">
    <property type="match status" value="1"/>
</dbReference>
<dbReference type="InterPro" id="IPR000794">
    <property type="entry name" value="Beta-ketoacyl_synthase"/>
</dbReference>
<dbReference type="GO" id="GO:0004315">
    <property type="term" value="F:3-oxoacyl-[acyl-carrier-protein] synthase activity"/>
    <property type="evidence" value="ECO:0007669"/>
    <property type="project" value="UniProtKB-EC"/>
</dbReference>
<keyword evidence="13" id="KW-0012">Acyltransferase</keyword>
<evidence type="ECO:0000259" key="19">
    <source>
        <dbReference type="PROSITE" id="PS52004"/>
    </source>
</evidence>
<evidence type="ECO:0000256" key="10">
    <source>
        <dbReference type="ARBA" id="ARBA00022946"/>
    </source>
</evidence>
<dbReference type="EMBL" id="RXIC02000022">
    <property type="protein sequence ID" value="KAB1215443.1"/>
    <property type="molecule type" value="Genomic_DNA"/>
</dbReference>
<evidence type="ECO:0000256" key="11">
    <source>
        <dbReference type="ARBA" id="ARBA00023098"/>
    </source>
</evidence>
<dbReference type="NCBIfam" id="NF005589">
    <property type="entry name" value="PRK07314.1"/>
    <property type="match status" value="1"/>
</dbReference>
<reference evidence="20 21" key="1">
    <citation type="journal article" date="2019" name="Plant Biotechnol. J.">
        <title>The red bayberry genome and genetic basis of sex determination.</title>
        <authorList>
            <person name="Jia H.M."/>
            <person name="Jia H.J."/>
            <person name="Cai Q.L."/>
            <person name="Wang Y."/>
            <person name="Zhao H.B."/>
            <person name="Yang W.F."/>
            <person name="Wang G.Y."/>
            <person name="Li Y.H."/>
            <person name="Zhan D.L."/>
            <person name="Shen Y.T."/>
            <person name="Niu Q.F."/>
            <person name="Chang L."/>
            <person name="Qiu J."/>
            <person name="Zhao L."/>
            <person name="Xie H.B."/>
            <person name="Fu W.Y."/>
            <person name="Jin J."/>
            <person name="Li X.W."/>
            <person name="Jiao Y."/>
            <person name="Zhou C.C."/>
            <person name="Tu T."/>
            <person name="Chai C.Y."/>
            <person name="Gao J.L."/>
            <person name="Fan L.J."/>
            <person name="van de Weg E."/>
            <person name="Wang J.Y."/>
            <person name="Gao Z.S."/>
        </authorList>
    </citation>
    <scope>NUCLEOTIDE SEQUENCE [LARGE SCALE GENOMIC DNA]</scope>
    <source>
        <tissue evidence="20">Leaves</tissue>
    </source>
</reference>
<keyword evidence="8 18" id="KW-0808">Transferase</keyword>
<dbReference type="EC" id="2.3.1.41" evidence="4"/>
<evidence type="ECO:0000256" key="1">
    <source>
        <dbReference type="ARBA" id="ARBA00004229"/>
    </source>
</evidence>
<sequence length="471" mass="49908">MAGIAGTCSSGVLFRSRDSGGNGFSLGQHTGLRAGDSIQTASTKPRSSRFVCTPAPKCRTIKAMGSTLSTPEREKDPKKRVVITGMGLVSVFGSEIDTFYNKLLEGESGISLIDKFDASEFPVRFAGQIRNFSSEGYIDGKNDRRLDDSWRYCLVAGKKALEDANLGTEVLENMDKTRMGVLVGSGMGGLTAFTTGVEALMKKGYRKITPFFIPYSITNMGSALLAIDTGLMGPNYSISTACATANYCFFSAANHIRRGEADIMVAGGTEAAVIPTGVGGFIACRALSQRNHEPQKASRPWDKERDGFVMGEGSGVLILESLESAMRRGAKIYAEYLGGAITCDAHHMTDPRSDGLGVSSCITKSLEDAGVSPEEVNYVNAHATSTLAGDLAESMIGHGLGAAGGLEAIATIKAITTGWLHPTINQDNLEADVTVDTVPNLKKKHEVNVAISNSFGFGGHNSVVVFAPFKP</sequence>
<keyword evidence="21" id="KW-1185">Reference proteome</keyword>
<gene>
    <name evidence="20" type="ORF">CJ030_MR4G010546</name>
</gene>
<dbReference type="GO" id="GO:0006633">
    <property type="term" value="P:fatty acid biosynthetic process"/>
    <property type="evidence" value="ECO:0007669"/>
    <property type="project" value="UniProtKB-KW"/>
</dbReference>
<dbReference type="CDD" id="cd00834">
    <property type="entry name" value="KAS_I_II"/>
    <property type="match status" value="1"/>
</dbReference>
<keyword evidence="9" id="KW-0276">Fatty acid metabolism</keyword>
<proteinExistence type="inferred from homology"/>
<dbReference type="Pfam" id="PF02801">
    <property type="entry name" value="Ketoacyl-synt_C"/>
    <property type="match status" value="2"/>
</dbReference>
<name>A0A6A1VRK8_9ROSI</name>
<evidence type="ECO:0000256" key="4">
    <source>
        <dbReference type="ARBA" id="ARBA00013191"/>
    </source>
</evidence>
<evidence type="ECO:0000313" key="20">
    <source>
        <dbReference type="EMBL" id="KAB1215443.1"/>
    </source>
</evidence>
<dbReference type="InterPro" id="IPR016039">
    <property type="entry name" value="Thiolase-like"/>
</dbReference>
<dbReference type="PANTHER" id="PTHR11712">
    <property type="entry name" value="POLYKETIDE SYNTHASE-RELATED"/>
    <property type="match status" value="1"/>
</dbReference>
<comment type="caution">
    <text evidence="20">The sequence shown here is derived from an EMBL/GenBank/DDBJ whole genome shotgun (WGS) entry which is preliminary data.</text>
</comment>
<dbReference type="InterPro" id="IPR014030">
    <property type="entry name" value="Ketoacyl_synth_N"/>
</dbReference>
<evidence type="ECO:0000313" key="21">
    <source>
        <dbReference type="Proteomes" id="UP000516437"/>
    </source>
</evidence>
<keyword evidence="7" id="KW-0934">Plastid</keyword>